<accession>A0A1X2IX95</accession>
<dbReference type="GO" id="GO:0005794">
    <property type="term" value="C:Golgi apparatus"/>
    <property type="evidence" value="ECO:0007669"/>
    <property type="project" value="TreeGrafter"/>
</dbReference>
<comment type="caution">
    <text evidence="2">The sequence shown here is derived from an EMBL/GenBank/DDBJ whole genome shotgun (WGS) entry which is preliminary data.</text>
</comment>
<feature type="transmembrane region" description="Helical" evidence="1">
    <location>
        <begin position="272"/>
        <end position="289"/>
    </location>
</feature>
<reference evidence="2 3" key="1">
    <citation type="submission" date="2016-07" db="EMBL/GenBank/DDBJ databases">
        <title>Pervasive Adenine N6-methylation of Active Genes in Fungi.</title>
        <authorList>
            <consortium name="DOE Joint Genome Institute"/>
            <person name="Mondo S.J."/>
            <person name="Dannebaum R.O."/>
            <person name="Kuo R.C."/>
            <person name="Labutti K."/>
            <person name="Haridas S."/>
            <person name="Kuo A."/>
            <person name="Salamov A."/>
            <person name="Ahrendt S.R."/>
            <person name="Lipzen A."/>
            <person name="Sullivan W."/>
            <person name="Andreopoulos W.B."/>
            <person name="Clum A."/>
            <person name="Lindquist E."/>
            <person name="Daum C."/>
            <person name="Ramamoorthy G.K."/>
            <person name="Gryganskyi A."/>
            <person name="Culley D."/>
            <person name="Magnuson J.K."/>
            <person name="James T.Y."/>
            <person name="O'Malley M.A."/>
            <person name="Stajich J.E."/>
            <person name="Spatafora J.W."/>
            <person name="Visel A."/>
            <person name="Grigoriev I.V."/>
        </authorList>
    </citation>
    <scope>NUCLEOTIDE SEQUENCE [LARGE SCALE GENOMIC DNA]</scope>
    <source>
        <strain evidence="2 3">NRRL 1336</strain>
    </source>
</reference>
<dbReference type="Proteomes" id="UP000193560">
    <property type="component" value="Unassembled WGS sequence"/>
</dbReference>
<feature type="transmembrane region" description="Helical" evidence="1">
    <location>
        <begin position="163"/>
        <end position="181"/>
    </location>
</feature>
<feature type="transmembrane region" description="Helical" evidence="1">
    <location>
        <begin position="117"/>
        <end position="136"/>
    </location>
</feature>
<gene>
    <name evidence="2" type="ORF">BCR42DRAFT_405232</name>
</gene>
<dbReference type="STRING" id="90262.A0A1X2IX95"/>
<name>A0A1X2IX95_9FUNG</name>
<dbReference type="PANTHER" id="PTHR34391:SF2">
    <property type="entry name" value="TRP C-TERMINAL DOMAIN-CONTAINING PROTEIN"/>
    <property type="match status" value="1"/>
</dbReference>
<keyword evidence="1" id="KW-0812">Transmembrane</keyword>
<dbReference type="PANTHER" id="PTHR34391">
    <property type="entry name" value="UPF0658 GOLGI APPARATUS MEMBRANE PROTEIN C1952.10C-RELATED"/>
    <property type="match status" value="1"/>
</dbReference>
<feature type="transmembrane region" description="Helical" evidence="1">
    <location>
        <begin position="20"/>
        <end position="39"/>
    </location>
</feature>
<feature type="transmembrane region" description="Helical" evidence="1">
    <location>
        <begin position="243"/>
        <end position="260"/>
    </location>
</feature>
<proteinExistence type="predicted"/>
<organism evidence="2 3">
    <name type="scientific">Absidia repens</name>
    <dbReference type="NCBI Taxonomy" id="90262"/>
    <lineage>
        <taxon>Eukaryota</taxon>
        <taxon>Fungi</taxon>
        <taxon>Fungi incertae sedis</taxon>
        <taxon>Mucoromycota</taxon>
        <taxon>Mucoromycotina</taxon>
        <taxon>Mucoromycetes</taxon>
        <taxon>Mucorales</taxon>
        <taxon>Cunninghamellaceae</taxon>
        <taxon>Absidia</taxon>
    </lineage>
</organism>
<dbReference type="OrthoDB" id="2448307at2759"/>
<evidence type="ECO:0000256" key="1">
    <source>
        <dbReference type="SAM" id="Phobius"/>
    </source>
</evidence>
<keyword evidence="1" id="KW-0472">Membrane</keyword>
<dbReference type="EMBL" id="MCGE01000003">
    <property type="protein sequence ID" value="ORZ23660.1"/>
    <property type="molecule type" value="Genomic_DNA"/>
</dbReference>
<evidence type="ECO:0000313" key="2">
    <source>
        <dbReference type="EMBL" id="ORZ23660.1"/>
    </source>
</evidence>
<keyword evidence="1" id="KW-1133">Transmembrane helix</keyword>
<evidence type="ECO:0000313" key="3">
    <source>
        <dbReference type="Proteomes" id="UP000193560"/>
    </source>
</evidence>
<protein>
    <submittedName>
        <fullName evidence="2">Uncharacterized protein</fullName>
    </submittedName>
</protein>
<dbReference type="InterPro" id="IPR040410">
    <property type="entry name" value="UPF0658_Golgi"/>
</dbReference>
<keyword evidence="3" id="KW-1185">Reference proteome</keyword>
<feature type="transmembrane region" description="Helical" evidence="1">
    <location>
        <begin position="301"/>
        <end position="328"/>
    </location>
</feature>
<sequence>MLTFQKIVDRVTETKWSKLYISVAVLQCIFIVVIQLIICSQNTLQASMLPRPSSNSALTYSTDSTHISELAADRLGRIKWETSHLLDFSEITVLIDQPYSVYIFNSGLTVYQNTAEILALSILNVICAILGALEIVDGNKWLARLKTTKYSTDPLALAEKLEIALSVVIMAFACALAYLSYQMSRQFGWNIYKKIGADVQVQRMYRTFQFFVLSLKINIFTGFLVSIFYLIQFALKQGITWESGIQLVVTILMLPMLYFARTAGSTESTGRMITFITFQCIVIVHYALILKQTFEPDNFWYTWIVLVFVGVATDLITMGLGVVCISNFGKGLKPFVQRGSNKTKLQDLEMNDKTKARQSWRIDDD</sequence>
<dbReference type="AlphaFoldDB" id="A0A1X2IX95"/>
<feature type="transmembrane region" description="Helical" evidence="1">
    <location>
        <begin position="210"/>
        <end position="231"/>
    </location>
</feature>